<dbReference type="PANTHER" id="PTHR46910">
    <property type="entry name" value="TRANSCRIPTION FACTOR PDR1"/>
    <property type="match status" value="1"/>
</dbReference>
<comment type="caution">
    <text evidence="4">The sequence shown here is derived from an EMBL/GenBank/DDBJ whole genome shotgun (WGS) entry which is preliminary data.</text>
</comment>
<feature type="domain" description="Xylanolytic transcriptional activator regulatory" evidence="3">
    <location>
        <begin position="21"/>
        <end position="97"/>
    </location>
</feature>
<dbReference type="Proteomes" id="UP000469558">
    <property type="component" value="Unassembled WGS sequence"/>
</dbReference>
<dbReference type="GO" id="GO:0008270">
    <property type="term" value="F:zinc ion binding"/>
    <property type="evidence" value="ECO:0007669"/>
    <property type="project" value="InterPro"/>
</dbReference>
<evidence type="ECO:0000256" key="1">
    <source>
        <dbReference type="ARBA" id="ARBA00023242"/>
    </source>
</evidence>
<name>A0A8T9CLP4_9HELO</name>
<dbReference type="InterPro" id="IPR050987">
    <property type="entry name" value="AtrR-like"/>
</dbReference>
<dbReference type="PANTHER" id="PTHR46910:SF1">
    <property type="entry name" value="MISCELLANEOUS ZN(II)2CYS6 TRANSCRIPTION FACTOR (EUROFUNG)-RELATED"/>
    <property type="match status" value="1"/>
</dbReference>
<protein>
    <submittedName>
        <fullName evidence="4">Putative transcriptional regulatory protein</fullName>
    </submittedName>
</protein>
<dbReference type="GO" id="GO:0006351">
    <property type="term" value="P:DNA-templated transcription"/>
    <property type="evidence" value="ECO:0007669"/>
    <property type="project" value="InterPro"/>
</dbReference>
<evidence type="ECO:0000313" key="4">
    <source>
        <dbReference type="EMBL" id="TVY85080.1"/>
    </source>
</evidence>
<dbReference type="Pfam" id="PF04082">
    <property type="entry name" value="Fungal_trans"/>
    <property type="match status" value="1"/>
</dbReference>
<sequence>MMLMIIEAETHATRSPSGPSKSVWLGGAVGLAYFLKLHLHTQSAGSIEPDPDSDDKQSRRIWWSLVIMDRWHASSTSSPLLIPDGSVVVYPEDQTLLGEPLYQLARLSMILGHFAEAALVVPTDLTALIVPPIQLVGTLLRGELERWRESLPQTFFPPSNSPLVHLCYWNLRILMELRLPESEPQDLLAIAVQIVTQLTNNSNLISPLTYHSTALATLTLVELTSLESSKEEAEKSLQSLRQTRIAHSAWDEAIREMINRKQSPATTILESQHALTASQGLQRLADLATATEEGRDPVAADDSKKESEQIVPLRSPQRYQELREAIRNGYLSYILGGETNL</sequence>
<organism evidence="4 5">
    <name type="scientific">Lachnellula suecica</name>
    <dbReference type="NCBI Taxonomy" id="602035"/>
    <lineage>
        <taxon>Eukaryota</taxon>
        <taxon>Fungi</taxon>
        <taxon>Dikarya</taxon>
        <taxon>Ascomycota</taxon>
        <taxon>Pezizomycotina</taxon>
        <taxon>Leotiomycetes</taxon>
        <taxon>Helotiales</taxon>
        <taxon>Lachnaceae</taxon>
        <taxon>Lachnellula</taxon>
    </lineage>
</organism>
<reference evidence="4 5" key="1">
    <citation type="submission" date="2018-05" db="EMBL/GenBank/DDBJ databases">
        <title>Genome sequencing and assembly of the regulated plant pathogen Lachnellula willkommii and related sister species for the development of diagnostic species identification markers.</title>
        <authorList>
            <person name="Giroux E."/>
            <person name="Bilodeau G."/>
        </authorList>
    </citation>
    <scope>NUCLEOTIDE SEQUENCE [LARGE SCALE GENOMIC DNA]</scope>
    <source>
        <strain evidence="4 5">CBS 268.59</strain>
    </source>
</reference>
<dbReference type="EMBL" id="QGMK01000032">
    <property type="protein sequence ID" value="TVY85080.1"/>
    <property type="molecule type" value="Genomic_DNA"/>
</dbReference>
<evidence type="ECO:0000259" key="3">
    <source>
        <dbReference type="SMART" id="SM00906"/>
    </source>
</evidence>
<feature type="region of interest" description="Disordered" evidence="2">
    <location>
        <begin position="293"/>
        <end position="314"/>
    </location>
</feature>
<accession>A0A8T9CLP4</accession>
<gene>
    <name evidence="4" type="primary">SPCC320.03</name>
    <name evidence="4" type="ORF">LSUE1_G000798</name>
</gene>
<dbReference type="SMART" id="SM00906">
    <property type="entry name" value="Fungal_trans"/>
    <property type="match status" value="1"/>
</dbReference>
<dbReference type="GO" id="GO:0003677">
    <property type="term" value="F:DNA binding"/>
    <property type="evidence" value="ECO:0007669"/>
    <property type="project" value="InterPro"/>
</dbReference>
<dbReference type="OrthoDB" id="5426978at2759"/>
<keyword evidence="5" id="KW-1185">Reference proteome</keyword>
<dbReference type="AlphaFoldDB" id="A0A8T9CLP4"/>
<dbReference type="GO" id="GO:0003700">
    <property type="term" value="F:DNA-binding transcription factor activity"/>
    <property type="evidence" value="ECO:0007669"/>
    <property type="project" value="InterPro"/>
</dbReference>
<dbReference type="CDD" id="cd12148">
    <property type="entry name" value="fungal_TF_MHR"/>
    <property type="match status" value="1"/>
</dbReference>
<keyword evidence="1" id="KW-0539">Nucleus</keyword>
<proteinExistence type="predicted"/>
<evidence type="ECO:0000256" key="2">
    <source>
        <dbReference type="SAM" id="MobiDB-lite"/>
    </source>
</evidence>
<evidence type="ECO:0000313" key="5">
    <source>
        <dbReference type="Proteomes" id="UP000469558"/>
    </source>
</evidence>
<feature type="compositionally biased region" description="Basic and acidic residues" evidence="2">
    <location>
        <begin position="293"/>
        <end position="308"/>
    </location>
</feature>
<dbReference type="InterPro" id="IPR007219">
    <property type="entry name" value="XnlR_reg_dom"/>
</dbReference>